<dbReference type="EMBL" id="CAJPVJ010011737">
    <property type="protein sequence ID" value="CAG2173976.1"/>
    <property type="molecule type" value="Genomic_DNA"/>
</dbReference>
<keyword evidence="2" id="KW-0805">Transcription regulation</keyword>
<evidence type="ECO:0000256" key="3">
    <source>
        <dbReference type="ARBA" id="ARBA00023125"/>
    </source>
</evidence>
<evidence type="ECO:0000256" key="1">
    <source>
        <dbReference type="ARBA" id="ARBA00004123"/>
    </source>
</evidence>
<evidence type="ECO:0000313" key="6">
    <source>
        <dbReference type="EMBL" id="CAD7656789.1"/>
    </source>
</evidence>
<dbReference type="GO" id="GO:0000981">
    <property type="term" value="F:DNA-binding transcription factor activity, RNA polymerase II-specific"/>
    <property type="evidence" value="ECO:0007669"/>
    <property type="project" value="TreeGrafter"/>
</dbReference>
<accession>A0A7R9MB57</accession>
<dbReference type="GO" id="GO:0000978">
    <property type="term" value="F:RNA polymerase II cis-regulatory region sequence-specific DNA binding"/>
    <property type="evidence" value="ECO:0007669"/>
    <property type="project" value="TreeGrafter"/>
</dbReference>
<protein>
    <submittedName>
        <fullName evidence="6">Uncharacterized protein</fullName>
    </submittedName>
</protein>
<dbReference type="InterPro" id="IPR052207">
    <property type="entry name" value="Max-like/E-box_TFs"/>
</dbReference>
<organism evidence="6">
    <name type="scientific">Oppiella nova</name>
    <dbReference type="NCBI Taxonomy" id="334625"/>
    <lineage>
        <taxon>Eukaryota</taxon>
        <taxon>Metazoa</taxon>
        <taxon>Ecdysozoa</taxon>
        <taxon>Arthropoda</taxon>
        <taxon>Chelicerata</taxon>
        <taxon>Arachnida</taxon>
        <taxon>Acari</taxon>
        <taxon>Acariformes</taxon>
        <taxon>Sarcoptiformes</taxon>
        <taxon>Oribatida</taxon>
        <taxon>Brachypylina</taxon>
        <taxon>Oppioidea</taxon>
        <taxon>Oppiidae</taxon>
        <taxon>Oppiella</taxon>
    </lineage>
</organism>
<keyword evidence="3" id="KW-0238">DNA-binding</keyword>
<dbReference type="AlphaFoldDB" id="A0A7R9MB57"/>
<evidence type="ECO:0000256" key="5">
    <source>
        <dbReference type="ARBA" id="ARBA00023242"/>
    </source>
</evidence>
<keyword evidence="4" id="KW-0804">Transcription</keyword>
<gene>
    <name evidence="6" type="ORF">ONB1V03_LOCUS13425</name>
</gene>
<evidence type="ECO:0000313" key="7">
    <source>
        <dbReference type="Proteomes" id="UP000728032"/>
    </source>
</evidence>
<comment type="subcellular location">
    <subcellularLocation>
        <location evidence="1">Nucleus</location>
    </subcellularLocation>
</comment>
<evidence type="ECO:0000256" key="2">
    <source>
        <dbReference type="ARBA" id="ARBA00023015"/>
    </source>
</evidence>
<proteinExistence type="predicted"/>
<evidence type="ECO:0000256" key="4">
    <source>
        <dbReference type="ARBA" id="ARBA00023163"/>
    </source>
</evidence>
<reference evidence="6" key="1">
    <citation type="submission" date="2020-11" db="EMBL/GenBank/DDBJ databases">
        <authorList>
            <person name="Tran Van P."/>
        </authorList>
    </citation>
    <scope>NUCLEOTIDE SEQUENCE</scope>
</reference>
<keyword evidence="5" id="KW-0539">Nucleus</keyword>
<sequence length="113" mass="13141">MSKDMSAQEKELQRLRKEVVGLSIMKSNYEKMVQLHQQSQPGLQTNQITDDVKFGIFEAIFDNLFQSFDKSVEVTNFTQLSGSTFNWLEEHCKPQTLQQMVVQILQKQKLLTN</sequence>
<dbReference type="Proteomes" id="UP000728032">
    <property type="component" value="Unassembled WGS sequence"/>
</dbReference>
<name>A0A7R9MB57_9ACAR</name>
<dbReference type="PANTHER" id="PTHR15741:SF25">
    <property type="entry name" value="MAX-LIKE PROTEIN X"/>
    <property type="match status" value="1"/>
</dbReference>
<dbReference type="PANTHER" id="PTHR15741">
    <property type="entry name" value="BASIC HELIX-LOOP-HELIX ZIP TRANSCRIPTION FACTOR"/>
    <property type="match status" value="1"/>
</dbReference>
<keyword evidence="7" id="KW-1185">Reference proteome</keyword>
<dbReference type="OrthoDB" id="5778525at2759"/>
<dbReference type="EMBL" id="OC926562">
    <property type="protein sequence ID" value="CAD7656789.1"/>
    <property type="molecule type" value="Genomic_DNA"/>
</dbReference>
<dbReference type="GO" id="GO:0005634">
    <property type="term" value="C:nucleus"/>
    <property type="evidence" value="ECO:0007669"/>
    <property type="project" value="UniProtKB-SubCell"/>
</dbReference>